<organism evidence="6 7">
    <name type="scientific">Pontibacter silvestris</name>
    <dbReference type="NCBI Taxonomy" id="2305183"/>
    <lineage>
        <taxon>Bacteria</taxon>
        <taxon>Pseudomonadati</taxon>
        <taxon>Bacteroidota</taxon>
        <taxon>Cytophagia</taxon>
        <taxon>Cytophagales</taxon>
        <taxon>Hymenobacteraceae</taxon>
        <taxon>Pontibacter</taxon>
    </lineage>
</organism>
<dbReference type="InterPro" id="IPR051909">
    <property type="entry name" value="MFP_Cation_Efflux"/>
</dbReference>
<protein>
    <submittedName>
        <fullName evidence="6">Efflux RND transporter periplasmic adaptor subunit</fullName>
    </submittedName>
</protein>
<dbReference type="Gene3D" id="2.40.420.20">
    <property type="match status" value="1"/>
</dbReference>
<evidence type="ECO:0000313" key="7">
    <source>
        <dbReference type="Proteomes" id="UP001597369"/>
    </source>
</evidence>
<evidence type="ECO:0000313" key="6">
    <source>
        <dbReference type="EMBL" id="MFD2067473.1"/>
    </source>
</evidence>
<evidence type="ECO:0000256" key="1">
    <source>
        <dbReference type="ARBA" id="ARBA00009477"/>
    </source>
</evidence>
<dbReference type="Pfam" id="PF25973">
    <property type="entry name" value="BSH_CzcB"/>
    <property type="match status" value="1"/>
</dbReference>
<keyword evidence="2" id="KW-0813">Transport</keyword>
<feature type="domain" description="CusB-like beta-barrel" evidence="4">
    <location>
        <begin position="228"/>
        <end position="300"/>
    </location>
</feature>
<dbReference type="PANTHER" id="PTHR30097">
    <property type="entry name" value="CATION EFFLUX SYSTEM PROTEIN CUSB"/>
    <property type="match status" value="1"/>
</dbReference>
<evidence type="ECO:0000256" key="2">
    <source>
        <dbReference type="ARBA" id="ARBA00022448"/>
    </source>
</evidence>
<dbReference type="Gene3D" id="1.10.287.470">
    <property type="entry name" value="Helix hairpin bin"/>
    <property type="match status" value="1"/>
</dbReference>
<keyword evidence="7" id="KW-1185">Reference proteome</keyword>
<dbReference type="EMBL" id="JBHUHV010000037">
    <property type="protein sequence ID" value="MFD2067473.1"/>
    <property type="molecule type" value="Genomic_DNA"/>
</dbReference>
<dbReference type="InterPro" id="IPR058792">
    <property type="entry name" value="Beta-barrel_RND_2"/>
</dbReference>
<dbReference type="Pfam" id="PF25954">
    <property type="entry name" value="Beta-barrel_RND_2"/>
    <property type="match status" value="1"/>
</dbReference>
<evidence type="ECO:0000259" key="5">
    <source>
        <dbReference type="Pfam" id="PF25973"/>
    </source>
</evidence>
<proteinExistence type="inferred from homology"/>
<dbReference type="PANTHER" id="PTHR30097:SF4">
    <property type="entry name" value="SLR6042 PROTEIN"/>
    <property type="match status" value="1"/>
</dbReference>
<gene>
    <name evidence="6" type="ORF">ACFSKU_11310</name>
</gene>
<dbReference type="Gene3D" id="2.40.30.170">
    <property type="match status" value="1"/>
</dbReference>
<comment type="caution">
    <text evidence="6">The sequence shown here is derived from an EMBL/GenBank/DDBJ whole genome shotgun (WGS) entry which is preliminary data.</text>
</comment>
<accession>A0ABW4WXK5</accession>
<evidence type="ECO:0000256" key="3">
    <source>
        <dbReference type="SAM" id="MobiDB-lite"/>
    </source>
</evidence>
<name>A0ABW4WXK5_9BACT</name>
<evidence type="ECO:0000259" key="4">
    <source>
        <dbReference type="Pfam" id="PF25954"/>
    </source>
</evidence>
<dbReference type="InterPro" id="IPR058647">
    <property type="entry name" value="BSH_CzcB-like"/>
</dbReference>
<dbReference type="SUPFAM" id="SSF111369">
    <property type="entry name" value="HlyD-like secretion proteins"/>
    <property type="match status" value="1"/>
</dbReference>
<dbReference type="Gene3D" id="2.40.50.100">
    <property type="match status" value="1"/>
</dbReference>
<comment type="similarity">
    <text evidence="1">Belongs to the membrane fusion protein (MFP) (TC 8.A.1) family.</text>
</comment>
<dbReference type="RefSeq" id="WP_229958263.1">
    <property type="nucleotide sequence ID" value="NZ_JAJJWI010000002.1"/>
</dbReference>
<feature type="compositionally biased region" description="Polar residues" evidence="3">
    <location>
        <begin position="7"/>
        <end position="29"/>
    </location>
</feature>
<feature type="domain" description="CzcB-like barrel-sandwich hybrid" evidence="5">
    <location>
        <begin position="77"/>
        <end position="222"/>
    </location>
</feature>
<dbReference type="Proteomes" id="UP001597369">
    <property type="component" value="Unassembled WGS sequence"/>
</dbReference>
<dbReference type="InterPro" id="IPR006143">
    <property type="entry name" value="RND_pump_MFP"/>
</dbReference>
<sequence>MLAVTACTKTDSSTQADVTTENGNTASSNAPLDAQLVQFSQEQQEVSEIEVGPLQERELSTRIQANGQLSLPPQGRASVSPLIGGMVRSITIVEGDFVQKGKVLATIENPELIKLQQDYLTTRNQLAFAEQDFERQKTLSDEQVGARKKFEQAHTDLQVQQAKLKALATQLQTFGISPKRVEAGNITSTINLIAPISGYVQEIEANIGTFAEPNKPILQLVDDHHLHLDLNVFEKDFHKLEKGQKVIFTLPNVASDEIEAEVFAVGKSFEGESRVVPVHAEIKNNTHKGLLPGMFINANILTGKHAVPSLPEEAVVLYQSKPHIFLKAGSTTFRMLPVETGVTENGYTEVSLIESLPANSTVVQRGAYFILAEKMKAEVSED</sequence>
<dbReference type="NCBIfam" id="TIGR01730">
    <property type="entry name" value="RND_mfp"/>
    <property type="match status" value="1"/>
</dbReference>
<feature type="region of interest" description="Disordered" evidence="3">
    <location>
        <begin position="1"/>
        <end position="29"/>
    </location>
</feature>
<reference evidence="7" key="1">
    <citation type="journal article" date="2019" name="Int. J. Syst. Evol. Microbiol.">
        <title>The Global Catalogue of Microorganisms (GCM) 10K type strain sequencing project: providing services to taxonomists for standard genome sequencing and annotation.</title>
        <authorList>
            <consortium name="The Broad Institute Genomics Platform"/>
            <consortium name="The Broad Institute Genome Sequencing Center for Infectious Disease"/>
            <person name="Wu L."/>
            <person name="Ma J."/>
        </authorList>
    </citation>
    <scope>NUCLEOTIDE SEQUENCE [LARGE SCALE GENOMIC DNA]</scope>
    <source>
        <strain evidence="7">JCM 16545</strain>
    </source>
</reference>